<dbReference type="HOGENOM" id="CLU_074824_0_0_6"/>
<evidence type="ECO:0000313" key="1">
    <source>
        <dbReference type="EMBL" id="AFV00465.1"/>
    </source>
</evidence>
<dbReference type="InterPro" id="IPR010836">
    <property type="entry name" value="SapC"/>
</dbReference>
<dbReference type="OrthoDB" id="8888710at2"/>
<accession>K4KMR1</accession>
<dbReference type="RefSeq" id="WP_015048617.1">
    <property type="nucleotide sequence ID" value="NC_018868.3"/>
</dbReference>
<name>K4KMR1_SIMAS</name>
<dbReference type="EMBL" id="CP003746">
    <property type="protein sequence ID" value="AFV00465.1"/>
    <property type="molecule type" value="Genomic_DNA"/>
</dbReference>
<organism evidence="1 2">
    <name type="scientific">Simiduia agarivorans (strain DSM 21679 / JCM 13881 / BCRC 17597 / SA1)</name>
    <dbReference type="NCBI Taxonomy" id="1117647"/>
    <lineage>
        <taxon>Bacteria</taxon>
        <taxon>Pseudomonadati</taxon>
        <taxon>Pseudomonadota</taxon>
        <taxon>Gammaproteobacteria</taxon>
        <taxon>Cellvibrionales</taxon>
        <taxon>Cellvibrionaceae</taxon>
        <taxon>Simiduia</taxon>
    </lineage>
</organism>
<keyword evidence="2" id="KW-1185">Reference proteome</keyword>
<proteinExistence type="predicted"/>
<dbReference type="STRING" id="1117647.M5M_16670"/>
<dbReference type="Pfam" id="PF07277">
    <property type="entry name" value="SapC"/>
    <property type="match status" value="1"/>
</dbReference>
<dbReference type="eggNOG" id="ENOG502ZBW3">
    <property type="taxonomic scope" value="Bacteria"/>
</dbReference>
<sequence>MSKSVLLNNQDHQNLRYQPRFGARYGHQVGRMVVFPNEIQSLHVQYPLLFAHGEQGLQLVALFGFAPDENLFLNGSQWQAHVAPLLASRGPFMIGFQGNDQGQPSAVVHVDLADDRLSETEGVPLFLEQGGAGPQLQRIQGVLKAIDEGLKQTAGLVELLQAHELLEPMSLDVAIGETSYQLEGYLGISARGLAGLSDEVIGQLNRSGALQIAHLLHGSLANVSRLADLKQRALQND</sequence>
<protein>
    <submittedName>
        <fullName evidence="1">SapC-like protein</fullName>
    </submittedName>
</protein>
<reference evidence="1 2" key="1">
    <citation type="journal article" date="2013" name="Genome Announc.">
        <title>Complete genome sequence of Simiduia agarivorans SA1(T), a marine bacterium able to degrade a variety of polysaccharides.</title>
        <authorList>
            <person name="Lin S.Y."/>
            <person name="Shieh W.Y."/>
            <person name="Chen J.S."/>
            <person name="Tang S.L."/>
        </authorList>
    </citation>
    <scope>NUCLEOTIDE SEQUENCE [LARGE SCALE GENOMIC DNA]</scope>
    <source>
        <strain evidence="2">DSM 21679 / JCM 13881 / BCRC 17597 / SA1</strain>
    </source>
</reference>
<dbReference type="Proteomes" id="UP000000466">
    <property type="component" value="Chromosome"/>
</dbReference>
<evidence type="ECO:0000313" key="2">
    <source>
        <dbReference type="Proteomes" id="UP000000466"/>
    </source>
</evidence>
<dbReference type="KEGG" id="saga:M5M_16670"/>
<dbReference type="AlphaFoldDB" id="K4KMR1"/>
<gene>
    <name evidence="1" type="ordered locus">M5M_16670</name>
</gene>